<keyword evidence="1" id="KW-0328">Glycosyltransferase</keyword>
<feature type="domain" description="Phosphoribosyltransferase" evidence="3">
    <location>
        <begin position="3"/>
        <end position="145"/>
    </location>
</feature>
<reference evidence="4" key="1">
    <citation type="submission" date="2018-05" db="EMBL/GenBank/DDBJ databases">
        <authorList>
            <person name="Lanie J.A."/>
            <person name="Ng W.-L."/>
            <person name="Kazmierczak K.M."/>
            <person name="Andrzejewski T.M."/>
            <person name="Davidsen T.M."/>
            <person name="Wayne K.J."/>
            <person name="Tettelin H."/>
            <person name="Glass J.I."/>
            <person name="Rusch D."/>
            <person name="Podicherti R."/>
            <person name="Tsui H.-C.T."/>
            <person name="Winkler M.E."/>
        </authorList>
    </citation>
    <scope>NUCLEOTIDE SEQUENCE</scope>
</reference>
<evidence type="ECO:0000259" key="3">
    <source>
        <dbReference type="Pfam" id="PF00156"/>
    </source>
</evidence>
<dbReference type="EMBL" id="UINC01001529">
    <property type="protein sequence ID" value="SUZ82962.1"/>
    <property type="molecule type" value="Genomic_DNA"/>
</dbReference>
<evidence type="ECO:0000313" key="4">
    <source>
        <dbReference type="EMBL" id="SUZ82962.1"/>
    </source>
</evidence>
<gene>
    <name evidence="4" type="ORF">METZ01_LOCUS35816</name>
</gene>
<dbReference type="Gene3D" id="3.40.50.2020">
    <property type="match status" value="1"/>
</dbReference>
<dbReference type="AlphaFoldDB" id="A0A381QU76"/>
<sequence length="153" mass="17979">MSNKHYYSWKECLIDIQKIARQVSLSDFKPDVIVGVSRGGLVPAVALSHWFQLPMVPIQTALRDFPNWVTYTPEQKHKNVLIVDDVCDGGETFHKINDEIKEFCDVPKFASLWWNNECNFTPHFFAREVAKDSENLWIHFPWEFENTQEYITD</sequence>
<dbReference type="PANTHER" id="PTHR43363:SF1">
    <property type="entry name" value="HYPOXANTHINE-GUANINE PHOSPHORIBOSYLTRANSFERASE"/>
    <property type="match status" value="1"/>
</dbReference>
<dbReference type="Pfam" id="PF00156">
    <property type="entry name" value="Pribosyltran"/>
    <property type="match status" value="1"/>
</dbReference>
<evidence type="ECO:0000256" key="2">
    <source>
        <dbReference type="ARBA" id="ARBA00022679"/>
    </source>
</evidence>
<dbReference type="PANTHER" id="PTHR43363">
    <property type="entry name" value="HYPOXANTHINE PHOSPHORIBOSYLTRANSFERASE"/>
    <property type="match status" value="1"/>
</dbReference>
<name>A0A381QU76_9ZZZZ</name>
<evidence type="ECO:0000256" key="1">
    <source>
        <dbReference type="ARBA" id="ARBA00022676"/>
    </source>
</evidence>
<protein>
    <recommendedName>
        <fullName evidence="3">Phosphoribosyltransferase domain-containing protein</fullName>
    </recommendedName>
</protein>
<organism evidence="4">
    <name type="scientific">marine metagenome</name>
    <dbReference type="NCBI Taxonomy" id="408172"/>
    <lineage>
        <taxon>unclassified sequences</taxon>
        <taxon>metagenomes</taxon>
        <taxon>ecological metagenomes</taxon>
    </lineage>
</organism>
<dbReference type="InterPro" id="IPR000836">
    <property type="entry name" value="PRTase_dom"/>
</dbReference>
<proteinExistence type="predicted"/>
<keyword evidence="2" id="KW-0808">Transferase</keyword>
<dbReference type="CDD" id="cd06223">
    <property type="entry name" value="PRTases_typeI"/>
    <property type="match status" value="1"/>
</dbReference>
<accession>A0A381QU76</accession>
<dbReference type="SUPFAM" id="SSF53271">
    <property type="entry name" value="PRTase-like"/>
    <property type="match status" value="1"/>
</dbReference>
<dbReference type="GO" id="GO:0016757">
    <property type="term" value="F:glycosyltransferase activity"/>
    <property type="evidence" value="ECO:0007669"/>
    <property type="project" value="UniProtKB-KW"/>
</dbReference>
<dbReference type="InterPro" id="IPR029057">
    <property type="entry name" value="PRTase-like"/>
</dbReference>